<evidence type="ECO:0000313" key="12">
    <source>
        <dbReference type="Proteomes" id="UP000242447"/>
    </source>
</evidence>
<reference evidence="11 12" key="1">
    <citation type="submission" date="2017-02" db="EMBL/GenBank/DDBJ databases">
        <title>Ketogulonicigenium robustum SPU B003 Genome sequencing and assembly.</title>
        <authorList>
            <person name="Li Y."/>
            <person name="Liu L."/>
            <person name="Wang C."/>
            <person name="Zhang M."/>
            <person name="Zhang T."/>
            <person name="Zhang Y."/>
        </authorList>
    </citation>
    <scope>NUCLEOTIDE SEQUENCE [LARGE SCALE GENOMIC DNA]</scope>
    <source>
        <strain evidence="11 12">SPU_B003</strain>
    </source>
</reference>
<gene>
    <name evidence="11" type="ORF">BVG79_00950</name>
</gene>
<dbReference type="EMBL" id="CP019937">
    <property type="protein sequence ID" value="ARO14302.1"/>
    <property type="molecule type" value="Genomic_DNA"/>
</dbReference>
<dbReference type="InterPro" id="IPR007387">
    <property type="entry name" value="TRAP_DctQ"/>
</dbReference>
<dbReference type="OrthoDB" id="9794346at2"/>
<evidence type="ECO:0000256" key="6">
    <source>
        <dbReference type="ARBA" id="ARBA00022989"/>
    </source>
</evidence>
<feature type="transmembrane region" description="Helical" evidence="9">
    <location>
        <begin position="79"/>
        <end position="101"/>
    </location>
</feature>
<comment type="subunit">
    <text evidence="9">The complex comprises the extracytoplasmic solute receptor protein and the two transmembrane proteins.</text>
</comment>
<dbReference type="PANTHER" id="PTHR35011">
    <property type="entry name" value="2,3-DIKETO-L-GULONATE TRAP TRANSPORTER SMALL PERMEASE PROTEIN YIAM"/>
    <property type="match status" value="1"/>
</dbReference>
<dbReference type="STRING" id="92947.BVG79_00950"/>
<keyword evidence="12" id="KW-1185">Reference proteome</keyword>
<keyword evidence="2 9" id="KW-0813">Transport</keyword>
<dbReference type="InterPro" id="IPR055348">
    <property type="entry name" value="DctQ"/>
</dbReference>
<accession>A0A1W6NYI8</accession>
<evidence type="ECO:0000256" key="9">
    <source>
        <dbReference type="RuleBase" id="RU369079"/>
    </source>
</evidence>
<evidence type="ECO:0000256" key="7">
    <source>
        <dbReference type="ARBA" id="ARBA00023136"/>
    </source>
</evidence>
<dbReference type="AlphaFoldDB" id="A0A1W6NYI8"/>
<evidence type="ECO:0000256" key="4">
    <source>
        <dbReference type="ARBA" id="ARBA00022519"/>
    </source>
</evidence>
<keyword evidence="5 9" id="KW-0812">Transmembrane</keyword>
<comment type="similarity">
    <text evidence="8 9">Belongs to the TRAP transporter small permease family.</text>
</comment>
<evidence type="ECO:0000256" key="2">
    <source>
        <dbReference type="ARBA" id="ARBA00022448"/>
    </source>
</evidence>
<name>A0A1W6NYI8_9RHOB</name>
<keyword evidence="6 9" id="KW-1133">Transmembrane helix</keyword>
<dbReference type="KEGG" id="kro:BVG79_00950"/>
<feature type="transmembrane region" description="Helical" evidence="9">
    <location>
        <begin position="121"/>
        <end position="138"/>
    </location>
</feature>
<dbReference type="PANTHER" id="PTHR35011:SF4">
    <property type="entry name" value="SLL1102 PROTEIN"/>
    <property type="match status" value="1"/>
</dbReference>
<dbReference type="Proteomes" id="UP000242447">
    <property type="component" value="Chromosome"/>
</dbReference>
<protein>
    <recommendedName>
        <fullName evidence="9">TRAP transporter small permease protein</fullName>
    </recommendedName>
</protein>
<keyword evidence="7 9" id="KW-0472">Membrane</keyword>
<feature type="domain" description="Tripartite ATP-independent periplasmic transporters DctQ component" evidence="10">
    <location>
        <begin position="17"/>
        <end position="147"/>
    </location>
</feature>
<evidence type="ECO:0000256" key="1">
    <source>
        <dbReference type="ARBA" id="ARBA00004429"/>
    </source>
</evidence>
<feature type="transmembrane region" description="Helical" evidence="9">
    <location>
        <begin position="9"/>
        <end position="30"/>
    </location>
</feature>
<keyword evidence="4 9" id="KW-0997">Cell inner membrane</keyword>
<feature type="transmembrane region" description="Helical" evidence="9">
    <location>
        <begin position="42"/>
        <end position="58"/>
    </location>
</feature>
<comment type="function">
    <text evidence="9">Part of the tripartite ATP-independent periplasmic (TRAP) transport system.</text>
</comment>
<dbReference type="GO" id="GO:0005886">
    <property type="term" value="C:plasma membrane"/>
    <property type="evidence" value="ECO:0007669"/>
    <property type="project" value="UniProtKB-SubCell"/>
</dbReference>
<dbReference type="Pfam" id="PF04290">
    <property type="entry name" value="DctQ"/>
    <property type="match status" value="1"/>
</dbReference>
<comment type="subcellular location">
    <subcellularLocation>
        <location evidence="1 9">Cell inner membrane</location>
        <topology evidence="1 9">Multi-pass membrane protein</topology>
    </subcellularLocation>
</comment>
<evidence type="ECO:0000256" key="8">
    <source>
        <dbReference type="ARBA" id="ARBA00038436"/>
    </source>
</evidence>
<sequence>MNEWIGKQVGWLIFVAILVSALNAIVRKVFNYSSNGYLELQWYLYGAAFMLAASWVIKTNDHVRIDLIYGRLSRNARNWIELLGHIFFLMPFVLVMIYFLWPYVIRSYNSGEMSANAGGLILWPAKLMLLIGFLQMFFQGLSEIIKRVGVMTGTYIDPNPYVTARDLAEQEAQQLAAEILKAQQAEQAK</sequence>
<organism evidence="11 12">
    <name type="scientific">Ketogulonicigenium robustum</name>
    <dbReference type="NCBI Taxonomy" id="92947"/>
    <lineage>
        <taxon>Bacteria</taxon>
        <taxon>Pseudomonadati</taxon>
        <taxon>Pseudomonadota</taxon>
        <taxon>Alphaproteobacteria</taxon>
        <taxon>Rhodobacterales</taxon>
        <taxon>Roseobacteraceae</taxon>
        <taxon>Ketogulonicigenium</taxon>
    </lineage>
</organism>
<evidence type="ECO:0000259" key="10">
    <source>
        <dbReference type="Pfam" id="PF04290"/>
    </source>
</evidence>
<evidence type="ECO:0000256" key="5">
    <source>
        <dbReference type="ARBA" id="ARBA00022692"/>
    </source>
</evidence>
<proteinExistence type="inferred from homology"/>
<evidence type="ECO:0000256" key="3">
    <source>
        <dbReference type="ARBA" id="ARBA00022475"/>
    </source>
</evidence>
<keyword evidence="3" id="KW-1003">Cell membrane</keyword>
<dbReference type="GO" id="GO:0022857">
    <property type="term" value="F:transmembrane transporter activity"/>
    <property type="evidence" value="ECO:0007669"/>
    <property type="project" value="UniProtKB-UniRule"/>
</dbReference>
<evidence type="ECO:0000313" key="11">
    <source>
        <dbReference type="EMBL" id="ARO14302.1"/>
    </source>
</evidence>